<evidence type="ECO:0000313" key="4">
    <source>
        <dbReference type="Proteomes" id="UP000774326"/>
    </source>
</evidence>
<dbReference type="AlphaFoldDB" id="A0A9P8Q3J3"/>
<feature type="region of interest" description="Disordered" evidence="1">
    <location>
        <begin position="1"/>
        <end position="58"/>
    </location>
</feature>
<feature type="compositionally biased region" description="Polar residues" evidence="1">
    <location>
        <begin position="278"/>
        <end position="289"/>
    </location>
</feature>
<dbReference type="PANTHER" id="PTHR47784:SF5">
    <property type="entry name" value="STEROL UPTAKE CONTROL PROTEIN 2"/>
    <property type="match status" value="1"/>
</dbReference>
<feature type="compositionally biased region" description="Polar residues" evidence="1">
    <location>
        <begin position="1"/>
        <end position="14"/>
    </location>
</feature>
<keyword evidence="4" id="KW-1185">Reference proteome</keyword>
<dbReference type="Pfam" id="PF00172">
    <property type="entry name" value="Zn_clus"/>
    <property type="match status" value="1"/>
</dbReference>
<sequence>MQQSLAMLTANTTPEPQPPRSRRKSSTTKPPDLLQKDGKVVSRTSTGKRKFHNKSKNGCDTCKRRRVKCDETRPICNKCSNMGIDCHFSTSPTPAAAASHPTSSSPETTPVTSRKSSTSKRSPKTKTPDQDEILIEQQIQQQLQLPQIKTDTPLEQMVPSESINPIEDLKYPSFASFNPKSPMLDLSTLNSLKTNMLTSQMNSVSSQAIQQLTQQLAGGGGAGGSQSDNVLGNLGLLKNLLGGSLGASLPSILSSIVPTPPESNGPNTAQSVNNNLTINYNSLSTNPTISPQPSMSPPGSPGHVDMNHHHSSQNANIPPPPSAANDQQFNSYGFPQMAPPVASTQPVNSPTLNLVDLRLMYHYTQNVAKTITTAGISEEKIWIEDIPNLAFSHPFLMHSVLAFSATHLSRSQSYLEKYVTYHRGEALRLLREAVLEISPENTDALVASAIILIMDSLANASLPSTLTPTSLPASAWIFHVKGAATILTAVWPLPVTSRFYKFISIDLGDLGDIINNEKNGSIISDLTCFDESIADLYPVGYDSPYLITLAYLDKLHHEKFKSDFILRIFAFPALLDKTFLALLMSGDLTAMRIMRSYYTLLRGFTTEMKDKVWFLEGVSKVLPADVDEYSGGGGMHMMLDFLGGGLPSLSSGVELGYDASLGPEGFMGA</sequence>
<dbReference type="SMART" id="SM00066">
    <property type="entry name" value="GAL4"/>
    <property type="match status" value="1"/>
</dbReference>
<dbReference type="OrthoDB" id="416217at2759"/>
<dbReference type="InterPro" id="IPR053157">
    <property type="entry name" value="Sterol_Uptake_Regulator"/>
</dbReference>
<accession>A0A9P8Q3J3</accession>
<dbReference type="Proteomes" id="UP000774326">
    <property type="component" value="Unassembled WGS sequence"/>
</dbReference>
<dbReference type="PROSITE" id="PS50048">
    <property type="entry name" value="ZN2_CY6_FUNGAL_2"/>
    <property type="match status" value="1"/>
</dbReference>
<dbReference type="InterPro" id="IPR036864">
    <property type="entry name" value="Zn2-C6_fun-type_DNA-bd_sf"/>
</dbReference>
<feature type="domain" description="Zn(2)-C6 fungal-type" evidence="2">
    <location>
        <begin position="58"/>
        <end position="88"/>
    </location>
</feature>
<dbReference type="EMBL" id="JAEUBG010003860">
    <property type="protein sequence ID" value="KAH3682209.1"/>
    <property type="molecule type" value="Genomic_DNA"/>
</dbReference>
<name>A0A9P8Q3J3_WICPI</name>
<dbReference type="CDD" id="cd00067">
    <property type="entry name" value="GAL4"/>
    <property type="match status" value="1"/>
</dbReference>
<dbReference type="GO" id="GO:0008270">
    <property type="term" value="F:zinc ion binding"/>
    <property type="evidence" value="ECO:0007669"/>
    <property type="project" value="InterPro"/>
</dbReference>
<protein>
    <recommendedName>
        <fullName evidence="2">Zn(2)-C6 fungal-type domain-containing protein</fullName>
    </recommendedName>
</protein>
<feature type="compositionally biased region" description="Basic residues" evidence="1">
    <location>
        <begin position="46"/>
        <end position="55"/>
    </location>
</feature>
<organism evidence="3 4">
    <name type="scientific">Wickerhamomyces pijperi</name>
    <name type="common">Yeast</name>
    <name type="synonym">Pichia pijperi</name>
    <dbReference type="NCBI Taxonomy" id="599730"/>
    <lineage>
        <taxon>Eukaryota</taxon>
        <taxon>Fungi</taxon>
        <taxon>Dikarya</taxon>
        <taxon>Ascomycota</taxon>
        <taxon>Saccharomycotina</taxon>
        <taxon>Saccharomycetes</taxon>
        <taxon>Phaffomycetales</taxon>
        <taxon>Wickerhamomycetaceae</taxon>
        <taxon>Wickerhamomyces</taxon>
    </lineage>
</organism>
<evidence type="ECO:0000259" key="2">
    <source>
        <dbReference type="PROSITE" id="PS50048"/>
    </source>
</evidence>
<dbReference type="SUPFAM" id="SSF57701">
    <property type="entry name" value="Zn2/Cys6 DNA-binding domain"/>
    <property type="match status" value="1"/>
</dbReference>
<feature type="region of interest" description="Disordered" evidence="1">
    <location>
        <begin position="92"/>
        <end position="130"/>
    </location>
</feature>
<dbReference type="Pfam" id="PF11951">
    <property type="entry name" value="Fungal_trans_2"/>
    <property type="match status" value="1"/>
</dbReference>
<dbReference type="InterPro" id="IPR001138">
    <property type="entry name" value="Zn2Cys6_DnaBD"/>
</dbReference>
<dbReference type="PROSITE" id="PS00463">
    <property type="entry name" value="ZN2_CY6_FUNGAL_1"/>
    <property type="match status" value="1"/>
</dbReference>
<dbReference type="PANTHER" id="PTHR47784">
    <property type="entry name" value="STEROL UPTAKE CONTROL PROTEIN 2"/>
    <property type="match status" value="1"/>
</dbReference>
<proteinExistence type="predicted"/>
<feature type="region of interest" description="Disordered" evidence="1">
    <location>
        <begin position="278"/>
        <end position="346"/>
    </location>
</feature>
<dbReference type="InterPro" id="IPR021858">
    <property type="entry name" value="Fun_TF"/>
</dbReference>
<dbReference type="GO" id="GO:0001228">
    <property type="term" value="F:DNA-binding transcription activator activity, RNA polymerase II-specific"/>
    <property type="evidence" value="ECO:0007669"/>
    <property type="project" value="TreeGrafter"/>
</dbReference>
<evidence type="ECO:0000256" key="1">
    <source>
        <dbReference type="SAM" id="MobiDB-lite"/>
    </source>
</evidence>
<reference evidence="3" key="2">
    <citation type="submission" date="2021-01" db="EMBL/GenBank/DDBJ databases">
        <authorList>
            <person name="Schikora-Tamarit M.A."/>
        </authorList>
    </citation>
    <scope>NUCLEOTIDE SEQUENCE</scope>
    <source>
        <strain evidence="3">CBS2887</strain>
    </source>
</reference>
<comment type="caution">
    <text evidence="3">The sequence shown here is derived from an EMBL/GenBank/DDBJ whole genome shotgun (WGS) entry which is preliminary data.</text>
</comment>
<feature type="compositionally biased region" description="Low complexity" evidence="1">
    <location>
        <begin position="92"/>
        <end position="116"/>
    </location>
</feature>
<gene>
    <name evidence="3" type="ORF">WICPIJ_006830</name>
</gene>
<reference evidence="3" key="1">
    <citation type="journal article" date="2021" name="Open Biol.">
        <title>Shared evolutionary footprints suggest mitochondrial oxidative damage underlies multiple complex I losses in fungi.</title>
        <authorList>
            <person name="Schikora-Tamarit M.A."/>
            <person name="Marcet-Houben M."/>
            <person name="Nosek J."/>
            <person name="Gabaldon T."/>
        </authorList>
    </citation>
    <scope>NUCLEOTIDE SEQUENCE</scope>
    <source>
        <strain evidence="3">CBS2887</strain>
    </source>
</reference>
<dbReference type="Gene3D" id="4.10.240.10">
    <property type="entry name" value="Zn(2)-C6 fungal-type DNA-binding domain"/>
    <property type="match status" value="1"/>
</dbReference>
<evidence type="ECO:0000313" key="3">
    <source>
        <dbReference type="EMBL" id="KAH3682209.1"/>
    </source>
</evidence>